<feature type="transmembrane region" description="Helical" evidence="1">
    <location>
        <begin position="6"/>
        <end position="30"/>
    </location>
</feature>
<evidence type="ECO:0000313" key="2">
    <source>
        <dbReference type="EnsemblMetazoa" id="GAUT048560-PA"/>
    </source>
</evidence>
<dbReference type="EnsemblMetazoa" id="GAUT048560-RA">
    <property type="protein sequence ID" value="GAUT048560-PA"/>
    <property type="gene ID" value="GAUT048560"/>
</dbReference>
<keyword evidence="3" id="KW-1185">Reference proteome</keyword>
<name>A0A1A9VV07_GLOAU</name>
<keyword evidence="1" id="KW-0812">Transmembrane</keyword>
<reference evidence="2" key="1">
    <citation type="submission" date="2020-05" db="UniProtKB">
        <authorList>
            <consortium name="EnsemblMetazoa"/>
        </authorList>
    </citation>
    <scope>IDENTIFICATION</scope>
    <source>
        <strain evidence="2">TTRI</strain>
    </source>
</reference>
<accession>A0A1A9VV07</accession>
<protein>
    <submittedName>
        <fullName evidence="2">Uncharacterized protein</fullName>
    </submittedName>
</protein>
<dbReference type="Proteomes" id="UP000078200">
    <property type="component" value="Unassembled WGS sequence"/>
</dbReference>
<dbReference type="VEuPathDB" id="VectorBase:GAUT048560"/>
<evidence type="ECO:0000256" key="1">
    <source>
        <dbReference type="SAM" id="Phobius"/>
    </source>
</evidence>
<evidence type="ECO:0000313" key="3">
    <source>
        <dbReference type="Proteomes" id="UP000078200"/>
    </source>
</evidence>
<dbReference type="AlphaFoldDB" id="A0A1A9VV07"/>
<keyword evidence="1" id="KW-0472">Membrane</keyword>
<keyword evidence="1" id="KW-1133">Transmembrane helix</keyword>
<proteinExistence type="predicted"/>
<organism evidence="2 3">
    <name type="scientific">Glossina austeni</name>
    <name type="common">Savannah tsetse fly</name>
    <dbReference type="NCBI Taxonomy" id="7395"/>
    <lineage>
        <taxon>Eukaryota</taxon>
        <taxon>Metazoa</taxon>
        <taxon>Ecdysozoa</taxon>
        <taxon>Arthropoda</taxon>
        <taxon>Hexapoda</taxon>
        <taxon>Insecta</taxon>
        <taxon>Pterygota</taxon>
        <taxon>Neoptera</taxon>
        <taxon>Endopterygota</taxon>
        <taxon>Diptera</taxon>
        <taxon>Brachycera</taxon>
        <taxon>Muscomorpha</taxon>
        <taxon>Hippoboscoidea</taxon>
        <taxon>Glossinidae</taxon>
        <taxon>Glossina</taxon>
    </lineage>
</organism>
<sequence length="123" mass="14122">MYAIGLMPIFIAFNNVTCLLTYMVVMYKLLQKLIIFDAIMDSNIISIALYKSSSCSFIARHSSGDHVLKLLNRQQSLEATFEKRDVYKIKALINIRHSNMDMYAPVGLPFRPVRNVNAQTHKH</sequence>